<dbReference type="SUPFAM" id="SSF46689">
    <property type="entry name" value="Homeodomain-like"/>
    <property type="match status" value="1"/>
</dbReference>
<dbReference type="PROSITE" id="PS50090">
    <property type="entry name" value="MYB_LIKE"/>
    <property type="match status" value="1"/>
</dbReference>
<keyword evidence="4" id="KW-1185">Reference proteome</keyword>
<sequence>METQASTSTSSKVEESELINPVTDIPELKDVYCFETDHVALKENADYQNLLKTICILQAQRINAVADIDNLHGKQREAMDTPIAFVEKLQKGEQLNFPKSMNIAPLPIINWEQYTNSTDFALFGNHRHVTRIKRQLMDGNTDDEVTNLRSKVAATFGDQSELVRGRLKDANKSATFNVLWTTDEQKRLEDCLVQFPPEEVEARRWQKIATALGNRTTQQVASRVQKYFIKLAKAGLPVPGRTPTVGSQFKKAGHRHHRYNTFSQHSTFLQSHEPPVYMSDDDDSMSYTGSFGGNETEFLQTRILDDDSDDEQIPVELRNTPEYQQLVKLKQLRKEKLQSDCKMFQHTGYKVSFI</sequence>
<evidence type="ECO:0008006" key="5">
    <source>
        <dbReference type="Google" id="ProtNLM"/>
    </source>
</evidence>
<dbReference type="PANTHER" id="PTHR22705:SF0">
    <property type="entry name" value="ZZ-TYPE ZINC FINGER-CONTAINING PROTEIN 3"/>
    <property type="match status" value="1"/>
</dbReference>
<dbReference type="Proteomes" id="UP001347796">
    <property type="component" value="Unassembled WGS sequence"/>
</dbReference>
<name>A0AAN8FYW7_PATCE</name>
<dbReference type="Gene3D" id="1.10.10.60">
    <property type="entry name" value="Homeodomain-like"/>
    <property type="match status" value="1"/>
</dbReference>
<accession>A0AAN8FYW7</accession>
<feature type="domain" description="Myb-like" evidence="1">
    <location>
        <begin position="180"/>
        <end position="228"/>
    </location>
</feature>
<evidence type="ECO:0000259" key="2">
    <source>
        <dbReference type="PROSITE" id="PS51294"/>
    </source>
</evidence>
<evidence type="ECO:0000259" key="1">
    <source>
        <dbReference type="PROSITE" id="PS50090"/>
    </source>
</evidence>
<dbReference type="CDD" id="cd00167">
    <property type="entry name" value="SANT"/>
    <property type="match status" value="1"/>
</dbReference>
<dbReference type="PANTHER" id="PTHR22705">
    <property type="entry name" value="ZINC FINGER, ZZ DOMAIN CONTAINING 3"/>
    <property type="match status" value="1"/>
</dbReference>
<dbReference type="AlphaFoldDB" id="A0AAN8FYW7"/>
<dbReference type="EMBL" id="JAZGQO010000018">
    <property type="protein sequence ID" value="KAK6167047.1"/>
    <property type="molecule type" value="Genomic_DNA"/>
</dbReference>
<dbReference type="InterPro" id="IPR017930">
    <property type="entry name" value="Myb_dom"/>
</dbReference>
<feature type="domain" description="HTH myb-type" evidence="2">
    <location>
        <begin position="180"/>
        <end position="232"/>
    </location>
</feature>
<dbReference type="Pfam" id="PF00249">
    <property type="entry name" value="Myb_DNA-binding"/>
    <property type="match status" value="1"/>
</dbReference>
<proteinExistence type="predicted"/>
<protein>
    <recommendedName>
        <fullName evidence="5">ZZ-type zinc finger-containing protein 3</fullName>
    </recommendedName>
</protein>
<comment type="caution">
    <text evidence="3">The sequence shown here is derived from an EMBL/GenBank/DDBJ whole genome shotgun (WGS) entry which is preliminary data.</text>
</comment>
<dbReference type="PROSITE" id="PS51294">
    <property type="entry name" value="HTH_MYB"/>
    <property type="match status" value="1"/>
</dbReference>
<dbReference type="InterPro" id="IPR001005">
    <property type="entry name" value="SANT/Myb"/>
</dbReference>
<evidence type="ECO:0000313" key="3">
    <source>
        <dbReference type="EMBL" id="KAK6167047.1"/>
    </source>
</evidence>
<evidence type="ECO:0000313" key="4">
    <source>
        <dbReference type="Proteomes" id="UP001347796"/>
    </source>
</evidence>
<organism evidence="3 4">
    <name type="scientific">Patella caerulea</name>
    <name type="common">Rayed Mediterranean limpet</name>
    <dbReference type="NCBI Taxonomy" id="87958"/>
    <lineage>
        <taxon>Eukaryota</taxon>
        <taxon>Metazoa</taxon>
        <taxon>Spiralia</taxon>
        <taxon>Lophotrochozoa</taxon>
        <taxon>Mollusca</taxon>
        <taxon>Gastropoda</taxon>
        <taxon>Patellogastropoda</taxon>
        <taxon>Patelloidea</taxon>
        <taxon>Patellidae</taxon>
        <taxon>Patella</taxon>
    </lineage>
</organism>
<dbReference type="SMART" id="SM00717">
    <property type="entry name" value="SANT"/>
    <property type="match status" value="1"/>
</dbReference>
<dbReference type="InterPro" id="IPR009057">
    <property type="entry name" value="Homeodomain-like_sf"/>
</dbReference>
<gene>
    <name evidence="3" type="ORF">SNE40_021156</name>
</gene>
<reference evidence="3 4" key="1">
    <citation type="submission" date="2024-01" db="EMBL/GenBank/DDBJ databases">
        <title>The genome of the rayed Mediterranean limpet Patella caerulea (Linnaeus, 1758).</title>
        <authorList>
            <person name="Anh-Thu Weber A."/>
            <person name="Halstead-Nussloch G."/>
        </authorList>
    </citation>
    <scope>NUCLEOTIDE SEQUENCE [LARGE SCALE GENOMIC DNA]</scope>
    <source>
        <strain evidence="3">AATW-2023a</strain>
        <tissue evidence="3">Whole specimen</tissue>
    </source>
</reference>
<dbReference type="InterPro" id="IPR037830">
    <property type="entry name" value="ZZZ3"/>
</dbReference>